<dbReference type="SUPFAM" id="SSF56112">
    <property type="entry name" value="Protein kinase-like (PK-like)"/>
    <property type="match status" value="1"/>
</dbReference>
<dbReference type="AlphaFoldDB" id="A0A0D8ZPV4"/>
<dbReference type="PROSITE" id="PS00107">
    <property type="entry name" value="PROTEIN_KINASE_ATP"/>
    <property type="match status" value="1"/>
</dbReference>
<evidence type="ECO:0000256" key="1">
    <source>
        <dbReference type="ARBA" id="ARBA00012513"/>
    </source>
</evidence>
<keyword evidence="14" id="KW-1185">Reference proteome</keyword>
<keyword evidence="11" id="KW-1133">Transmembrane helix</keyword>
<dbReference type="STRING" id="1618023.UH38_18075"/>
<dbReference type="Pfam" id="PF00069">
    <property type="entry name" value="Pkinase"/>
    <property type="match status" value="1"/>
</dbReference>
<dbReference type="RefSeq" id="WP_045056090.1">
    <property type="nucleotide sequence ID" value="NZ_CAWMDP010000015.1"/>
</dbReference>
<dbReference type="InterPro" id="IPR017441">
    <property type="entry name" value="Protein_kinase_ATP_BS"/>
</dbReference>
<dbReference type="Gene3D" id="2.60.120.380">
    <property type="match status" value="2"/>
</dbReference>
<evidence type="ECO:0000256" key="7">
    <source>
        <dbReference type="ARBA" id="ARBA00047899"/>
    </source>
</evidence>
<dbReference type="PATRIC" id="fig|1618023.3.peg.1050"/>
<evidence type="ECO:0000256" key="4">
    <source>
        <dbReference type="ARBA" id="ARBA00022741"/>
    </source>
</evidence>
<keyword evidence="11" id="KW-0812">Transmembrane</keyword>
<dbReference type="Proteomes" id="UP000032452">
    <property type="component" value="Unassembled WGS sequence"/>
</dbReference>
<feature type="compositionally biased region" description="Polar residues" evidence="10">
    <location>
        <begin position="277"/>
        <end position="294"/>
    </location>
</feature>
<gene>
    <name evidence="13" type="ORF">UH38_18075</name>
</gene>
<dbReference type="GO" id="GO:0004674">
    <property type="term" value="F:protein serine/threonine kinase activity"/>
    <property type="evidence" value="ECO:0007669"/>
    <property type="project" value="UniProtKB-KW"/>
</dbReference>
<feature type="domain" description="Protein kinase" evidence="12">
    <location>
        <begin position="15"/>
        <end position="288"/>
    </location>
</feature>
<proteinExistence type="predicted"/>
<evidence type="ECO:0000256" key="6">
    <source>
        <dbReference type="ARBA" id="ARBA00022840"/>
    </source>
</evidence>
<keyword evidence="5 13" id="KW-0418">Kinase</keyword>
<dbReference type="InterPro" id="IPR008266">
    <property type="entry name" value="Tyr_kinase_AS"/>
</dbReference>
<reference evidence="13 14" key="1">
    <citation type="submission" date="2015-02" db="EMBL/GenBank/DDBJ databases">
        <title>Draft genome of a novel marine cyanobacterium (Chroococcales) isolated from South Atlantic Ocean.</title>
        <authorList>
            <person name="Rigonato J."/>
            <person name="Alvarenga D.O."/>
            <person name="Branco L.H."/>
            <person name="Varani A.M."/>
            <person name="Brandini F.P."/>
            <person name="Fiore M.F."/>
        </authorList>
    </citation>
    <scope>NUCLEOTIDE SEQUENCE [LARGE SCALE GENOMIC DNA]</scope>
    <source>
        <strain evidence="13 14">CENA595</strain>
    </source>
</reference>
<dbReference type="CDD" id="cd14014">
    <property type="entry name" value="STKc_PknB_like"/>
    <property type="match status" value="1"/>
</dbReference>
<dbReference type="OrthoDB" id="507628at2"/>
<protein>
    <recommendedName>
        <fullName evidence="1">non-specific serine/threonine protein kinase</fullName>
        <ecNumber evidence="1">2.7.11.1</ecNumber>
    </recommendedName>
</protein>
<dbReference type="InterPro" id="IPR000719">
    <property type="entry name" value="Prot_kinase_dom"/>
</dbReference>
<evidence type="ECO:0000313" key="13">
    <source>
        <dbReference type="EMBL" id="KJH70377.1"/>
    </source>
</evidence>
<name>A0A0D8ZPV4_9CYAN</name>
<accession>A0A0D8ZPV4</accession>
<dbReference type="GO" id="GO:0005524">
    <property type="term" value="F:ATP binding"/>
    <property type="evidence" value="ECO:0007669"/>
    <property type="project" value="UniProtKB-UniRule"/>
</dbReference>
<evidence type="ECO:0000313" key="14">
    <source>
        <dbReference type="Proteomes" id="UP000032452"/>
    </source>
</evidence>
<organism evidence="13 14">
    <name type="scientific">Aliterella atlantica CENA595</name>
    <dbReference type="NCBI Taxonomy" id="1618023"/>
    <lineage>
        <taxon>Bacteria</taxon>
        <taxon>Bacillati</taxon>
        <taxon>Cyanobacteriota</taxon>
        <taxon>Cyanophyceae</taxon>
        <taxon>Chroococcidiopsidales</taxon>
        <taxon>Aliterellaceae</taxon>
        <taxon>Aliterella</taxon>
    </lineage>
</organism>
<keyword evidence="3" id="KW-0808">Transferase</keyword>
<dbReference type="InterPro" id="IPR011009">
    <property type="entry name" value="Kinase-like_dom_sf"/>
</dbReference>
<evidence type="ECO:0000256" key="8">
    <source>
        <dbReference type="ARBA" id="ARBA00048679"/>
    </source>
</evidence>
<keyword evidence="2 13" id="KW-0723">Serine/threonine-protein kinase</keyword>
<dbReference type="PANTHER" id="PTHR24363:SF0">
    <property type="entry name" value="SERINE_THREONINE KINASE LIKE DOMAIN CONTAINING 1"/>
    <property type="match status" value="1"/>
</dbReference>
<comment type="caution">
    <text evidence="13">The sequence shown here is derived from an EMBL/GenBank/DDBJ whole genome shotgun (WGS) entry which is preliminary data.</text>
</comment>
<dbReference type="PROSITE" id="PS50011">
    <property type="entry name" value="PROTEIN_KINASE_DOM"/>
    <property type="match status" value="1"/>
</dbReference>
<evidence type="ECO:0000259" key="12">
    <source>
        <dbReference type="PROSITE" id="PS50011"/>
    </source>
</evidence>
<evidence type="ECO:0000256" key="5">
    <source>
        <dbReference type="ARBA" id="ARBA00022777"/>
    </source>
</evidence>
<feature type="binding site" evidence="9">
    <location>
        <position position="45"/>
    </location>
    <ligand>
        <name>ATP</name>
        <dbReference type="ChEBI" id="CHEBI:30616"/>
    </ligand>
</feature>
<feature type="region of interest" description="Disordered" evidence="10">
    <location>
        <begin position="379"/>
        <end position="405"/>
    </location>
</feature>
<keyword evidence="4 9" id="KW-0547">Nucleotide-binding</keyword>
<evidence type="ECO:0000256" key="3">
    <source>
        <dbReference type="ARBA" id="ARBA00022679"/>
    </source>
</evidence>
<comment type="catalytic activity">
    <reaction evidence="8">
        <text>L-seryl-[protein] + ATP = O-phospho-L-seryl-[protein] + ADP + H(+)</text>
        <dbReference type="Rhea" id="RHEA:17989"/>
        <dbReference type="Rhea" id="RHEA-COMP:9863"/>
        <dbReference type="Rhea" id="RHEA-COMP:11604"/>
        <dbReference type="ChEBI" id="CHEBI:15378"/>
        <dbReference type="ChEBI" id="CHEBI:29999"/>
        <dbReference type="ChEBI" id="CHEBI:30616"/>
        <dbReference type="ChEBI" id="CHEBI:83421"/>
        <dbReference type="ChEBI" id="CHEBI:456216"/>
        <dbReference type="EC" id="2.7.11.1"/>
    </reaction>
</comment>
<evidence type="ECO:0000256" key="2">
    <source>
        <dbReference type="ARBA" id="ARBA00022527"/>
    </source>
</evidence>
<feature type="compositionally biased region" description="Pro residues" evidence="10">
    <location>
        <begin position="390"/>
        <end position="400"/>
    </location>
</feature>
<dbReference type="Gene3D" id="3.30.200.20">
    <property type="entry name" value="Phosphorylase Kinase, domain 1"/>
    <property type="match status" value="1"/>
</dbReference>
<evidence type="ECO:0000256" key="11">
    <source>
        <dbReference type="SAM" id="Phobius"/>
    </source>
</evidence>
<dbReference type="EMBL" id="JYON01000023">
    <property type="protein sequence ID" value="KJH70377.1"/>
    <property type="molecule type" value="Genomic_DNA"/>
</dbReference>
<comment type="catalytic activity">
    <reaction evidence="7">
        <text>L-threonyl-[protein] + ATP = O-phospho-L-threonyl-[protein] + ADP + H(+)</text>
        <dbReference type="Rhea" id="RHEA:46608"/>
        <dbReference type="Rhea" id="RHEA-COMP:11060"/>
        <dbReference type="Rhea" id="RHEA-COMP:11605"/>
        <dbReference type="ChEBI" id="CHEBI:15378"/>
        <dbReference type="ChEBI" id="CHEBI:30013"/>
        <dbReference type="ChEBI" id="CHEBI:30616"/>
        <dbReference type="ChEBI" id="CHEBI:61977"/>
        <dbReference type="ChEBI" id="CHEBI:456216"/>
        <dbReference type="EC" id="2.7.11.1"/>
    </reaction>
</comment>
<feature type="region of interest" description="Disordered" evidence="10">
    <location>
        <begin position="506"/>
        <end position="527"/>
    </location>
</feature>
<dbReference type="PROSITE" id="PS00109">
    <property type="entry name" value="PROTEIN_KINASE_TYR"/>
    <property type="match status" value="1"/>
</dbReference>
<keyword evidence="11" id="KW-0472">Membrane</keyword>
<feature type="compositionally biased region" description="Low complexity" evidence="10">
    <location>
        <begin position="507"/>
        <end position="527"/>
    </location>
</feature>
<keyword evidence="6 9" id="KW-0067">ATP-binding</keyword>
<feature type="region of interest" description="Disordered" evidence="10">
    <location>
        <begin position="275"/>
        <end position="309"/>
    </location>
</feature>
<dbReference type="PANTHER" id="PTHR24363">
    <property type="entry name" value="SERINE/THREONINE PROTEIN KINASE"/>
    <property type="match status" value="1"/>
</dbReference>
<sequence>MQPSIPLSTVLQNRYRLIKILGQGGFGRTYLAEDIGRFNELCALKELIPSQSDAQSLDKAQQLFQREASILYKIHHPQIPQFRATFEQDGRLFLVQDYVEGKTYWDLLQERLTRGTTFAEAEVLQLLQQMLPVLAHLHVRGIIHRDISPDNIILRQSDRKPVLIDFGVVRELATRFHSPTGKSIATTVGKLGYAPIEQMQTGRAYPSSDLYALAVTCIVLLTGREPPGLFDDRDFTWNWQRWAKVSPRFGEVLNRMLAHKPSDRYQSVAEVAKALQTKESPSQPAPSLSATNTIPVEERHSFPQPTPSLSEINTLAVGRPQNQVVANSKQVEPVRRRSIWERWWAITLIFIAVALIAGGSSLFLVSWWLNRDRNAQPQSFPSPLVSTPPTTTPTPTPSPQPTNFSQRLNLAPGETANIEATLTANTTATYLFSAEQGQPLTVDLAQFEGVLLTVIGPNQAPIDDRANRVTRYEGTLPTTGEYAIVLSPVQGVENDTKYQLSVRLDNLVSPSPTPTETLTPTPTPTPTVEVESITLRPGDPSSQVSASVTPLQSKRYLVNVEEGQILRVGVQQGAVALDIRSPNGELLENASKVPSWEGQVPTSGAYQIDVVAAQDRETEFILDISSNNGQQF</sequence>
<dbReference type="Gene3D" id="1.10.510.10">
    <property type="entry name" value="Transferase(Phosphotransferase) domain 1"/>
    <property type="match status" value="1"/>
</dbReference>
<evidence type="ECO:0000256" key="10">
    <source>
        <dbReference type="SAM" id="MobiDB-lite"/>
    </source>
</evidence>
<feature type="transmembrane region" description="Helical" evidence="11">
    <location>
        <begin position="343"/>
        <end position="369"/>
    </location>
</feature>
<evidence type="ECO:0000256" key="9">
    <source>
        <dbReference type="PROSITE-ProRule" id="PRU10141"/>
    </source>
</evidence>
<dbReference type="EC" id="2.7.11.1" evidence="1"/>